<dbReference type="InterPro" id="IPR059000">
    <property type="entry name" value="ATPase_P-type_domA"/>
</dbReference>
<evidence type="ECO:0000259" key="18">
    <source>
        <dbReference type="Pfam" id="PF00122"/>
    </source>
</evidence>
<dbReference type="SFLD" id="SFLDS00003">
    <property type="entry name" value="Haloacid_Dehalogenase"/>
    <property type="match status" value="1"/>
</dbReference>
<reference evidence="22" key="1">
    <citation type="submission" date="2022-11" db="UniProtKB">
        <authorList>
            <consortium name="WormBaseParasite"/>
        </authorList>
    </citation>
    <scope>IDENTIFICATION</scope>
</reference>
<dbReference type="PROSITE" id="PS00154">
    <property type="entry name" value="ATPASE_E1_E2"/>
    <property type="match status" value="1"/>
</dbReference>
<feature type="binding site" evidence="14">
    <location>
        <position position="462"/>
    </location>
    <ligand>
        <name>ATP</name>
        <dbReference type="ChEBI" id="CHEBI:30616"/>
    </ligand>
</feature>
<evidence type="ECO:0000256" key="4">
    <source>
        <dbReference type="ARBA" id="ARBA00022692"/>
    </source>
</evidence>
<dbReference type="PANTHER" id="PTHR24092:SF215">
    <property type="entry name" value="PHOSPHOLIPID-TRANSPORTING ATPASE"/>
    <property type="match status" value="1"/>
</dbReference>
<dbReference type="Pfam" id="PF13246">
    <property type="entry name" value="Cation_ATPase"/>
    <property type="match status" value="1"/>
</dbReference>
<feature type="binding site" evidence="14">
    <location>
        <position position="743"/>
    </location>
    <ligand>
        <name>ATP</name>
        <dbReference type="ChEBI" id="CHEBI:30616"/>
    </ligand>
</feature>
<feature type="binding site" evidence="14">
    <location>
        <position position="886"/>
    </location>
    <ligand>
        <name>ATP</name>
        <dbReference type="ChEBI" id="CHEBI:30616"/>
    </ligand>
</feature>
<dbReference type="GO" id="GO:0045332">
    <property type="term" value="P:phospholipid translocation"/>
    <property type="evidence" value="ECO:0007669"/>
    <property type="project" value="TreeGrafter"/>
</dbReference>
<dbReference type="SUPFAM" id="SSF56784">
    <property type="entry name" value="HAD-like"/>
    <property type="match status" value="1"/>
</dbReference>
<feature type="binding site" evidence="15">
    <location>
        <position position="462"/>
    </location>
    <ligand>
        <name>Mg(2+)</name>
        <dbReference type="ChEBI" id="CHEBI:18420"/>
    </ligand>
</feature>
<dbReference type="FunFam" id="2.70.150.10:FF:000054">
    <property type="entry name" value="Phospholipid-transporting ATPase"/>
    <property type="match status" value="1"/>
</dbReference>
<feature type="binding site" evidence="14">
    <location>
        <position position="961"/>
    </location>
    <ligand>
        <name>ATP</name>
        <dbReference type="ChEBI" id="CHEBI:30616"/>
    </ligand>
</feature>
<feature type="transmembrane region" description="Helical" evidence="16">
    <location>
        <begin position="1127"/>
        <end position="1150"/>
    </location>
</feature>
<dbReference type="GO" id="GO:0005886">
    <property type="term" value="C:plasma membrane"/>
    <property type="evidence" value="ECO:0007669"/>
    <property type="project" value="TreeGrafter"/>
</dbReference>
<feature type="binding site" evidence="14">
    <location>
        <position position="765"/>
    </location>
    <ligand>
        <name>ATP</name>
        <dbReference type="ChEBI" id="CHEBI:30616"/>
    </ligand>
</feature>
<name>A0A914BYV9_9BILA</name>
<evidence type="ECO:0000256" key="13">
    <source>
        <dbReference type="PIRSR" id="PIRSR606539-1"/>
    </source>
</evidence>
<feature type="binding site" evidence="15">
    <location>
        <position position="464"/>
    </location>
    <ligand>
        <name>Mg(2+)</name>
        <dbReference type="ChEBI" id="CHEBI:18420"/>
    </ligand>
</feature>
<evidence type="ECO:0000256" key="12">
    <source>
        <dbReference type="ARBA" id="ARBA00034036"/>
    </source>
</evidence>
<feature type="binding site" evidence="14">
    <location>
        <position position="695"/>
    </location>
    <ligand>
        <name>ATP</name>
        <dbReference type="ChEBI" id="CHEBI:30616"/>
    </ligand>
</feature>
<feature type="transmembrane region" description="Helical" evidence="16">
    <location>
        <begin position="1037"/>
        <end position="1060"/>
    </location>
</feature>
<dbReference type="Proteomes" id="UP000887540">
    <property type="component" value="Unplaced"/>
</dbReference>
<proteinExistence type="inferred from homology"/>
<feature type="transmembrane region" description="Helical" evidence="16">
    <location>
        <begin position="1230"/>
        <end position="1249"/>
    </location>
</feature>
<feature type="transmembrane region" description="Helical" evidence="16">
    <location>
        <begin position="344"/>
        <end position="368"/>
    </location>
</feature>
<feature type="transmembrane region" description="Helical" evidence="16">
    <location>
        <begin position="114"/>
        <end position="131"/>
    </location>
</feature>
<dbReference type="NCBIfam" id="TIGR01494">
    <property type="entry name" value="ATPase_P-type"/>
    <property type="match status" value="2"/>
</dbReference>
<dbReference type="WBParaSite" id="ACRNAN_Path_1312.g5156.t1">
    <property type="protein sequence ID" value="ACRNAN_Path_1312.g5156.t1"/>
    <property type="gene ID" value="ACRNAN_Path_1312.g5156"/>
</dbReference>
<dbReference type="Pfam" id="PF00122">
    <property type="entry name" value="E1-E2_ATPase"/>
    <property type="match status" value="1"/>
</dbReference>
<dbReference type="InterPro" id="IPR023299">
    <property type="entry name" value="ATPase_P-typ_cyto_dom_N"/>
</dbReference>
<keyword evidence="11 16" id="KW-0472">Membrane</keyword>
<dbReference type="SFLD" id="SFLDG00002">
    <property type="entry name" value="C1.7:_P-type_atpase_like"/>
    <property type="match status" value="1"/>
</dbReference>
<dbReference type="Gene3D" id="3.40.50.1000">
    <property type="entry name" value="HAD superfamily/HAD-like"/>
    <property type="match status" value="1"/>
</dbReference>
<keyword evidence="6 14" id="KW-0547">Nucleotide-binding</keyword>
<dbReference type="PRINTS" id="PR00119">
    <property type="entry name" value="CATATPASE"/>
</dbReference>
<dbReference type="Gene3D" id="3.40.1110.10">
    <property type="entry name" value="Calcium-transporting ATPase, cytoplasmic domain N"/>
    <property type="match status" value="1"/>
</dbReference>
<evidence type="ECO:0000256" key="10">
    <source>
        <dbReference type="ARBA" id="ARBA00022989"/>
    </source>
</evidence>
<keyword evidence="9 16" id="KW-1278">Translocase</keyword>
<keyword evidence="21" id="KW-1185">Reference proteome</keyword>
<dbReference type="InterPro" id="IPR006539">
    <property type="entry name" value="P-type_ATPase_IV"/>
</dbReference>
<feature type="compositionally biased region" description="Polar residues" evidence="17">
    <location>
        <begin position="1"/>
        <end position="21"/>
    </location>
</feature>
<dbReference type="GO" id="GO:0000287">
    <property type="term" value="F:magnesium ion binding"/>
    <property type="evidence" value="ECO:0007669"/>
    <property type="project" value="UniProtKB-UniRule"/>
</dbReference>
<evidence type="ECO:0000256" key="7">
    <source>
        <dbReference type="ARBA" id="ARBA00022840"/>
    </source>
</evidence>
<feature type="domain" description="P-type ATPase N-terminal" evidence="19">
    <location>
        <begin position="88"/>
        <end position="141"/>
    </location>
</feature>
<feature type="binding site" evidence="14">
    <location>
        <position position="967"/>
    </location>
    <ligand>
        <name>ATP</name>
        <dbReference type="ChEBI" id="CHEBI:30616"/>
    </ligand>
</feature>
<sequence>MTDQHQNYANAMGTSGQSTPYTKRHRRNSSLWVPSGAPFTNAIRSNIVAPLEPLRHRFGRQHSAASEREIMPNWLDSEIPRYKLPNYHKYCDNKIRTTKYTFWTFVPKNLWEQFHRWANLYFLMIVGLNFIPQLQAFNAYMGIIPVAIILALNAIKDGIEDYRRKRADNRINRNTVHVWDPQTGRFRKMHWELVLVGDLIHVSIDETIPADIVLVRSSDPQGTVFVETSNLDGENNLKQRSVLEHCRKYCRTRTPLEPCEFDVKVFVNTPDKRINYVHGSMIYNTTGGTDLINRENVILRGCQVRNTTFVEGIVLYTGKETKAMLNNGFVRYKRSTLERATNKFIIYCVFILLLMCITGGAGSITWLIHYEAHDKTENIPFMVTYAASAVKEGFINFASFIISYQVLIPLALYISVEVIKLGQIYLINQDLDLYYEETDRRIECRSLNIPEELGQIQYVLSDKTGTLTENKMIFRSCAVSGIDYEADPSAAPSTDCSEQEVKLNETLLHLLHQLDSNALDDTNTDSNALFYFFLNISICNTVMAHRKPHEDAIEHGYVEDEVFYVGNSAFHIRSEQYDRPGSSTELPTPMTPTPMTPPATFLQPPATPTAITFSELPTPSTPPSMPSTPCETKDPPTAINTPTASKQYSFNASDLVRRISSLGKLKFLKRDNGKAKRIHKPKTKERIYEAESPDELCLVFAAKAYGFSLQNRCPESVTVEIPNKNSLSGAISLQVPVMKILPFDSDRKRMSIIVEFGDRILLLCKGADDEVISNLSQEFKKSPRGDFVIENSRQILQKYANDGMRTLVMAMRFIPQDEYETWLENHERIEATCIDDKDEQISQSARLIEKDMELLGVTAIEDRLQDGVAETIRALREAGIQVWVLTGDKLETAKNIAMSCQLFSPQAKELLIDEQSDIDMLLSQGEVFNALLSGKAVKLLKEGDRGMLEVVRRSAAILCYRMTPAEKADVVKTVKKHLKGKVLAVGDGANDVPMILSADVGIGISGQEGLQAVMSSDFALARFKFLRKLLLVHGHWCYYRLANIMFYFLLRNAVLVFIIYWAQIFNGFSGTDPLDPLYCMLYPIIFTSVQPIVYGACDQDVSAKTLLEEPRLYNKGRLGTVYKKRIFAANMIDAVWQSLVIYFIAHLAYFDTECDFWTFGFLLCSSLFFVNSFHLALLTRSWTVPVLCVNVFFCFFHFGFFIFYNLIATPGIGTKDIPLNIAVTAMSSKYFWAVLFVTVVVALTPRFVIKLIQNKINPGLVYEEALRRKSRSISINGSVNGVSFPCSRFVL</sequence>
<evidence type="ECO:0000256" key="6">
    <source>
        <dbReference type="ARBA" id="ARBA00022741"/>
    </source>
</evidence>
<evidence type="ECO:0000256" key="5">
    <source>
        <dbReference type="ARBA" id="ARBA00022723"/>
    </source>
</evidence>
<dbReference type="InterPro" id="IPR018303">
    <property type="entry name" value="ATPase_P-typ_P_site"/>
</dbReference>
<feature type="transmembrane region" description="Helical" evidence="16">
    <location>
        <begin position="1184"/>
        <end position="1207"/>
    </location>
</feature>
<keyword evidence="4 16" id="KW-0812">Transmembrane</keyword>
<dbReference type="Pfam" id="PF16209">
    <property type="entry name" value="PhoLip_ATPase_N"/>
    <property type="match status" value="1"/>
</dbReference>
<dbReference type="GO" id="GO:0005524">
    <property type="term" value="F:ATP binding"/>
    <property type="evidence" value="ECO:0007669"/>
    <property type="project" value="UniProtKB-UniRule"/>
</dbReference>
<feature type="active site" description="4-aspartylphosphate intermediate" evidence="13">
    <location>
        <position position="462"/>
    </location>
</feature>
<feature type="domain" description="P-type ATPase C-terminal" evidence="20">
    <location>
        <begin position="1013"/>
        <end position="1258"/>
    </location>
</feature>
<evidence type="ECO:0000256" key="11">
    <source>
        <dbReference type="ARBA" id="ARBA00023136"/>
    </source>
</evidence>
<evidence type="ECO:0000259" key="19">
    <source>
        <dbReference type="Pfam" id="PF16209"/>
    </source>
</evidence>
<dbReference type="SUPFAM" id="SSF81653">
    <property type="entry name" value="Calcium ATPase, transduction domain A"/>
    <property type="match status" value="1"/>
</dbReference>
<feature type="transmembrane region" description="Helical" evidence="16">
    <location>
        <begin position="137"/>
        <end position="155"/>
    </location>
</feature>
<dbReference type="Gene3D" id="2.70.150.10">
    <property type="entry name" value="Calcium-transporting ATPase, cytoplasmic transduction domain A"/>
    <property type="match status" value="1"/>
</dbReference>
<dbReference type="InterPro" id="IPR032630">
    <property type="entry name" value="P_typ_ATPase_c"/>
</dbReference>
<comment type="similarity">
    <text evidence="3 16">Belongs to the cation transport ATPase (P-type) (TC 3.A.3) family. Type IV subfamily.</text>
</comment>
<feature type="binding site" evidence="15">
    <location>
        <position position="987"/>
    </location>
    <ligand>
        <name>Mg(2+)</name>
        <dbReference type="ChEBI" id="CHEBI:18420"/>
    </ligand>
</feature>
<dbReference type="InterPro" id="IPR032631">
    <property type="entry name" value="P-type_ATPase_N"/>
</dbReference>
<dbReference type="GO" id="GO:0140326">
    <property type="term" value="F:ATPase-coupled intramembrane lipid transporter activity"/>
    <property type="evidence" value="ECO:0007669"/>
    <property type="project" value="UniProtKB-EC"/>
</dbReference>
<dbReference type="InterPro" id="IPR023298">
    <property type="entry name" value="ATPase_P-typ_TM_dom_sf"/>
</dbReference>
<comment type="cofactor">
    <cofactor evidence="15">
        <name>Mg(2+)</name>
        <dbReference type="ChEBI" id="CHEBI:18420"/>
    </cofactor>
</comment>
<dbReference type="SUPFAM" id="SSF81660">
    <property type="entry name" value="Metal cation-transporting ATPase, ATP-binding domain N"/>
    <property type="match status" value="1"/>
</dbReference>
<comment type="catalytic activity">
    <reaction evidence="12 16">
        <text>ATP + H2O + phospholipidSide 1 = ADP + phosphate + phospholipidSide 2.</text>
        <dbReference type="EC" id="7.6.2.1"/>
    </reaction>
</comment>
<feature type="transmembrane region" description="Helical" evidence="16">
    <location>
        <begin position="1156"/>
        <end position="1177"/>
    </location>
</feature>
<dbReference type="InterPro" id="IPR001757">
    <property type="entry name" value="P_typ_ATPase"/>
</dbReference>
<evidence type="ECO:0000256" key="2">
    <source>
        <dbReference type="ARBA" id="ARBA00004308"/>
    </source>
</evidence>
<dbReference type="SUPFAM" id="SSF81665">
    <property type="entry name" value="Calcium ATPase, transmembrane domain M"/>
    <property type="match status" value="1"/>
</dbReference>
<dbReference type="EC" id="7.6.2.1" evidence="16"/>
<feature type="transmembrane region" description="Helical" evidence="16">
    <location>
        <begin position="1080"/>
        <end position="1097"/>
    </location>
</feature>
<dbReference type="Pfam" id="PF16212">
    <property type="entry name" value="PhoLip_ATPase_C"/>
    <property type="match status" value="1"/>
</dbReference>
<evidence type="ECO:0000313" key="21">
    <source>
        <dbReference type="Proteomes" id="UP000887540"/>
    </source>
</evidence>
<dbReference type="InterPro" id="IPR008250">
    <property type="entry name" value="ATPase_P-typ_transduc_dom_A_sf"/>
</dbReference>
<feature type="transmembrane region" description="Helical" evidence="16">
    <location>
        <begin position="394"/>
        <end position="416"/>
    </location>
</feature>
<keyword evidence="10 16" id="KW-1133">Transmembrane helix</keyword>
<dbReference type="InterPro" id="IPR036412">
    <property type="entry name" value="HAD-like_sf"/>
</dbReference>
<keyword evidence="5 15" id="KW-0479">Metal-binding</keyword>
<evidence type="ECO:0000256" key="3">
    <source>
        <dbReference type="ARBA" id="ARBA00008109"/>
    </source>
</evidence>
<evidence type="ECO:0000256" key="16">
    <source>
        <dbReference type="RuleBase" id="RU362033"/>
    </source>
</evidence>
<feature type="domain" description="P-type ATPase A" evidence="18">
    <location>
        <begin position="173"/>
        <end position="322"/>
    </location>
</feature>
<protein>
    <recommendedName>
        <fullName evidence="16">Phospholipid-transporting ATPase</fullName>
        <ecNumber evidence="16">7.6.2.1</ecNumber>
    </recommendedName>
</protein>
<dbReference type="PANTHER" id="PTHR24092">
    <property type="entry name" value="PROBABLE PHOSPHOLIPID-TRANSPORTING ATPASE"/>
    <property type="match status" value="1"/>
</dbReference>
<feature type="binding site" evidence="14">
    <location>
        <position position="887"/>
    </location>
    <ligand>
        <name>ATP</name>
        <dbReference type="ChEBI" id="CHEBI:30616"/>
    </ligand>
</feature>
<feature type="binding site" evidence="14">
    <location>
        <position position="805"/>
    </location>
    <ligand>
        <name>ATP</name>
        <dbReference type="ChEBI" id="CHEBI:30616"/>
    </ligand>
</feature>
<evidence type="ECO:0000313" key="22">
    <source>
        <dbReference type="WBParaSite" id="ACRNAN_Path_1312.g5156.t1"/>
    </source>
</evidence>
<evidence type="ECO:0000256" key="1">
    <source>
        <dbReference type="ARBA" id="ARBA00004141"/>
    </source>
</evidence>
<feature type="binding site" evidence="15">
    <location>
        <position position="991"/>
    </location>
    <ligand>
        <name>Mg(2+)</name>
        <dbReference type="ChEBI" id="CHEBI:18420"/>
    </ligand>
</feature>
<evidence type="ECO:0000256" key="8">
    <source>
        <dbReference type="ARBA" id="ARBA00022842"/>
    </source>
</evidence>
<dbReference type="InterPro" id="IPR044492">
    <property type="entry name" value="P_typ_ATPase_HD_dom"/>
</dbReference>
<feature type="binding site" evidence="14">
    <location>
        <position position="463"/>
    </location>
    <ligand>
        <name>ATP</name>
        <dbReference type="ChEBI" id="CHEBI:30616"/>
    </ligand>
</feature>
<keyword evidence="8 15" id="KW-0460">Magnesium</keyword>
<keyword evidence="7 14" id="KW-0067">ATP-binding</keyword>
<evidence type="ECO:0000256" key="9">
    <source>
        <dbReference type="ARBA" id="ARBA00022967"/>
    </source>
</evidence>
<evidence type="ECO:0000259" key="20">
    <source>
        <dbReference type="Pfam" id="PF16212"/>
    </source>
</evidence>
<feature type="region of interest" description="Disordered" evidence="17">
    <location>
        <begin position="1"/>
        <end position="27"/>
    </location>
</feature>
<dbReference type="GO" id="GO:0016887">
    <property type="term" value="F:ATP hydrolysis activity"/>
    <property type="evidence" value="ECO:0007669"/>
    <property type="project" value="InterPro"/>
</dbReference>
<dbReference type="SFLD" id="SFLDF00027">
    <property type="entry name" value="p-type_atpase"/>
    <property type="match status" value="1"/>
</dbReference>
<evidence type="ECO:0000256" key="17">
    <source>
        <dbReference type="SAM" id="MobiDB-lite"/>
    </source>
</evidence>
<evidence type="ECO:0000256" key="14">
    <source>
        <dbReference type="PIRSR" id="PIRSR606539-2"/>
    </source>
</evidence>
<comment type="subcellular location">
    <subcellularLocation>
        <location evidence="2">Endomembrane system</location>
    </subcellularLocation>
    <subcellularLocation>
        <location evidence="1 16">Membrane</location>
        <topology evidence="1 16">Multi-pass membrane protein</topology>
    </subcellularLocation>
</comment>
<dbReference type="NCBIfam" id="TIGR01652">
    <property type="entry name" value="ATPase-Plipid"/>
    <property type="match status" value="2"/>
</dbReference>
<organism evidence="21 22">
    <name type="scientific">Acrobeloides nanus</name>
    <dbReference type="NCBI Taxonomy" id="290746"/>
    <lineage>
        <taxon>Eukaryota</taxon>
        <taxon>Metazoa</taxon>
        <taxon>Ecdysozoa</taxon>
        <taxon>Nematoda</taxon>
        <taxon>Chromadorea</taxon>
        <taxon>Rhabditida</taxon>
        <taxon>Tylenchina</taxon>
        <taxon>Cephalobomorpha</taxon>
        <taxon>Cephaloboidea</taxon>
        <taxon>Cephalobidae</taxon>
        <taxon>Acrobeloides</taxon>
    </lineage>
</organism>
<evidence type="ECO:0000256" key="15">
    <source>
        <dbReference type="PIRSR" id="PIRSR606539-3"/>
    </source>
</evidence>
<feature type="binding site" evidence="14">
    <location>
        <position position="464"/>
    </location>
    <ligand>
        <name>ATP</name>
        <dbReference type="ChEBI" id="CHEBI:30616"/>
    </ligand>
</feature>
<dbReference type="InterPro" id="IPR023214">
    <property type="entry name" value="HAD_sf"/>
</dbReference>
<feature type="binding site" evidence="14">
    <location>
        <position position="991"/>
    </location>
    <ligand>
        <name>ATP</name>
        <dbReference type="ChEBI" id="CHEBI:30616"/>
    </ligand>
</feature>
<accession>A0A914BYV9</accession>
<feature type="binding site" evidence="14">
    <location>
        <position position="888"/>
    </location>
    <ligand>
        <name>ATP</name>
        <dbReference type="ChEBI" id="CHEBI:30616"/>
    </ligand>
</feature>
<feature type="binding site" evidence="14">
    <location>
        <position position="990"/>
    </location>
    <ligand>
        <name>ATP</name>
        <dbReference type="ChEBI" id="CHEBI:30616"/>
    </ligand>
</feature>